<gene>
    <name evidence="1" type="ORF">KME60_05695</name>
</gene>
<dbReference type="EMBL" id="JAHHGZ010000005">
    <property type="protein sequence ID" value="MBW4666936.1"/>
    <property type="molecule type" value="Genomic_DNA"/>
</dbReference>
<evidence type="ECO:0000313" key="1">
    <source>
        <dbReference type="EMBL" id="MBW4666936.1"/>
    </source>
</evidence>
<dbReference type="Proteomes" id="UP000729701">
    <property type="component" value="Unassembled WGS sequence"/>
</dbReference>
<protein>
    <submittedName>
        <fullName evidence="1">Uncharacterized protein</fullName>
    </submittedName>
</protein>
<comment type="caution">
    <text evidence="1">The sequence shown here is derived from an EMBL/GenBank/DDBJ whole genome shotgun (WGS) entry which is preliminary data.</text>
</comment>
<reference evidence="1" key="1">
    <citation type="submission" date="2021-05" db="EMBL/GenBank/DDBJ databases">
        <authorList>
            <person name="Pietrasiak N."/>
            <person name="Ward R."/>
            <person name="Stajich J.E."/>
            <person name="Kurbessoian T."/>
        </authorList>
    </citation>
    <scope>NUCLEOTIDE SEQUENCE</scope>
    <source>
        <strain evidence="1">GSE-NOS-MK-12-04C</strain>
    </source>
</reference>
<dbReference type="AlphaFoldDB" id="A0A951QJ97"/>
<proteinExistence type="predicted"/>
<reference evidence="1" key="2">
    <citation type="journal article" date="2022" name="Microbiol. Resour. Announc.">
        <title>Metagenome Sequencing to Explore Phylogenomics of Terrestrial Cyanobacteria.</title>
        <authorList>
            <person name="Ward R.D."/>
            <person name="Stajich J.E."/>
            <person name="Johansen J.R."/>
            <person name="Huntemann M."/>
            <person name="Clum A."/>
            <person name="Foster B."/>
            <person name="Foster B."/>
            <person name="Roux S."/>
            <person name="Palaniappan K."/>
            <person name="Varghese N."/>
            <person name="Mukherjee S."/>
            <person name="Reddy T.B.K."/>
            <person name="Daum C."/>
            <person name="Copeland A."/>
            <person name="Chen I.A."/>
            <person name="Ivanova N.N."/>
            <person name="Kyrpides N.C."/>
            <person name="Shapiro N."/>
            <person name="Eloe-Fadrosh E.A."/>
            <person name="Pietrasiak N."/>
        </authorList>
    </citation>
    <scope>NUCLEOTIDE SEQUENCE</scope>
    <source>
        <strain evidence="1">GSE-NOS-MK-12-04C</strain>
    </source>
</reference>
<sequence>MNLEWESSTDKKFSLLCNLPDSLQSALGQARQQHYEELYEPEAESAVSLQDTLDKILQLFQGSNQTLNHLRYVWMALILTSVVEPTVQYYQPKNSIPEEATNWIVSWLLKTLEEMLHSKTQLTQVSKEEEAKGIVDIFRFFSKNQKIASFQILSEALDVYSSAIKTLDYNQSLKTLLDILDDCLEGYAIFPGSYGRRELFDWWLLDVVPASWYLLPPSSIYSIDKLENGKNIAFRQMDKLQKISYSMWNIILRASQKKENQRSDYSPLHSKPISISLNVEFENNRLGSKRYTNELILS</sequence>
<name>A0A951QJ97_9CYAN</name>
<evidence type="ECO:0000313" key="2">
    <source>
        <dbReference type="Proteomes" id="UP000729701"/>
    </source>
</evidence>
<organism evidence="1 2">
    <name type="scientific">Cyanomargarita calcarea GSE-NOS-MK-12-04C</name>
    <dbReference type="NCBI Taxonomy" id="2839659"/>
    <lineage>
        <taxon>Bacteria</taxon>
        <taxon>Bacillati</taxon>
        <taxon>Cyanobacteriota</taxon>
        <taxon>Cyanophyceae</taxon>
        <taxon>Nostocales</taxon>
        <taxon>Cyanomargaritaceae</taxon>
        <taxon>Cyanomargarita</taxon>
    </lineage>
</organism>
<accession>A0A951QJ97</accession>